<protein>
    <submittedName>
        <fullName evidence="2">Uncharacterized protein</fullName>
    </submittedName>
</protein>
<gene>
    <name evidence="1" type="ORF">OVA965_LOCUS10597</name>
    <name evidence="2" type="ORF">TMI583_LOCUS10593</name>
</gene>
<comment type="caution">
    <text evidence="2">The sequence shown here is derived from an EMBL/GenBank/DDBJ whole genome shotgun (WGS) entry which is preliminary data.</text>
</comment>
<dbReference type="EMBL" id="CAJNOK010003945">
    <property type="protein sequence ID" value="CAF0920564.1"/>
    <property type="molecule type" value="Genomic_DNA"/>
</dbReference>
<name>A0A8S2I075_9BILA</name>
<sequence>MPVSFTVKVNWNELPLLVFGSSDSNRHSHPYDVAETSQDGVSSENDLILRMTFGDFAKSKKQGKFDFFALVVSQNPPSIHLFLLNSDPTSKKNSINQLE</sequence>
<evidence type="ECO:0000313" key="1">
    <source>
        <dbReference type="EMBL" id="CAF0920564.1"/>
    </source>
</evidence>
<dbReference type="EMBL" id="CAJOBA010003947">
    <property type="protein sequence ID" value="CAF3698045.1"/>
    <property type="molecule type" value="Genomic_DNA"/>
</dbReference>
<evidence type="ECO:0000313" key="2">
    <source>
        <dbReference type="EMBL" id="CAF3698045.1"/>
    </source>
</evidence>
<reference evidence="2" key="1">
    <citation type="submission" date="2021-02" db="EMBL/GenBank/DDBJ databases">
        <authorList>
            <person name="Nowell W R."/>
        </authorList>
    </citation>
    <scope>NUCLEOTIDE SEQUENCE</scope>
</reference>
<organism evidence="2 3">
    <name type="scientific">Didymodactylos carnosus</name>
    <dbReference type="NCBI Taxonomy" id="1234261"/>
    <lineage>
        <taxon>Eukaryota</taxon>
        <taxon>Metazoa</taxon>
        <taxon>Spiralia</taxon>
        <taxon>Gnathifera</taxon>
        <taxon>Rotifera</taxon>
        <taxon>Eurotatoria</taxon>
        <taxon>Bdelloidea</taxon>
        <taxon>Philodinida</taxon>
        <taxon>Philodinidae</taxon>
        <taxon>Didymodactylos</taxon>
    </lineage>
</organism>
<dbReference type="AlphaFoldDB" id="A0A8S2I075"/>
<dbReference type="Proteomes" id="UP000682733">
    <property type="component" value="Unassembled WGS sequence"/>
</dbReference>
<accession>A0A8S2I075</accession>
<proteinExistence type="predicted"/>
<dbReference type="Proteomes" id="UP000677228">
    <property type="component" value="Unassembled WGS sequence"/>
</dbReference>
<evidence type="ECO:0000313" key="3">
    <source>
        <dbReference type="Proteomes" id="UP000682733"/>
    </source>
</evidence>